<sequence>MPFFTTDESYAKKIPLVFVHLVEVIIEHFVSLSFKSELASNHDIILTINLRGADDIYRRIC</sequence>
<reference evidence="1" key="1">
    <citation type="journal article" date="2014" name="Int. J. Syst. Evol. Microbiol.">
        <title>Complete genome sequence of Corynebacterium casei LMG S-19264T (=DSM 44701T), isolated from a smear-ripened cheese.</title>
        <authorList>
            <consortium name="US DOE Joint Genome Institute (JGI-PGF)"/>
            <person name="Walter F."/>
            <person name="Albersmeier A."/>
            <person name="Kalinowski J."/>
            <person name="Ruckert C."/>
        </authorList>
    </citation>
    <scope>NUCLEOTIDE SEQUENCE</scope>
    <source>
        <strain evidence="1">KCTC 12870</strain>
    </source>
</reference>
<evidence type="ECO:0000313" key="2">
    <source>
        <dbReference type="Proteomes" id="UP000642829"/>
    </source>
</evidence>
<keyword evidence="2" id="KW-1185">Reference proteome</keyword>
<gene>
    <name evidence="1" type="ORF">GCM10007047_07700</name>
</gene>
<evidence type="ECO:0000313" key="1">
    <source>
        <dbReference type="EMBL" id="GHB94645.1"/>
    </source>
</evidence>
<dbReference type="EMBL" id="BMXG01000004">
    <property type="protein sequence ID" value="GHB94645.1"/>
    <property type="molecule type" value="Genomic_DNA"/>
</dbReference>
<comment type="caution">
    <text evidence="1">The sequence shown here is derived from an EMBL/GenBank/DDBJ whole genome shotgun (WGS) entry which is preliminary data.</text>
</comment>
<accession>A0A8J3D9S4</accession>
<protein>
    <submittedName>
        <fullName evidence="1">Uncharacterized protein</fullName>
    </submittedName>
</protein>
<proteinExistence type="predicted"/>
<dbReference type="AlphaFoldDB" id="A0A8J3D9S4"/>
<reference evidence="1" key="2">
    <citation type="submission" date="2020-09" db="EMBL/GenBank/DDBJ databases">
        <authorList>
            <person name="Sun Q."/>
            <person name="Kim S."/>
        </authorList>
    </citation>
    <scope>NUCLEOTIDE SEQUENCE</scope>
    <source>
        <strain evidence="1">KCTC 12870</strain>
    </source>
</reference>
<dbReference type="Proteomes" id="UP000642829">
    <property type="component" value="Unassembled WGS sequence"/>
</dbReference>
<organism evidence="1 2">
    <name type="scientific">Cerasicoccus arenae</name>
    <dbReference type="NCBI Taxonomy" id="424488"/>
    <lineage>
        <taxon>Bacteria</taxon>
        <taxon>Pseudomonadati</taxon>
        <taxon>Verrucomicrobiota</taxon>
        <taxon>Opitutia</taxon>
        <taxon>Puniceicoccales</taxon>
        <taxon>Cerasicoccaceae</taxon>
        <taxon>Cerasicoccus</taxon>
    </lineage>
</organism>
<name>A0A8J3D9S4_9BACT</name>